<reference evidence="5" key="1">
    <citation type="submission" date="2016-10" db="EMBL/GenBank/DDBJ databases">
        <authorList>
            <person name="Varghese N."/>
            <person name="Submissions S."/>
        </authorList>
    </citation>
    <scope>NUCLEOTIDE SEQUENCE [LARGE SCALE GENOMIC DNA]</scope>
    <source>
        <strain evidence="5">DSM 16858</strain>
    </source>
</reference>
<organism evidence="4 5">
    <name type="scientific">Stigmatella erecta</name>
    <dbReference type="NCBI Taxonomy" id="83460"/>
    <lineage>
        <taxon>Bacteria</taxon>
        <taxon>Pseudomonadati</taxon>
        <taxon>Myxococcota</taxon>
        <taxon>Myxococcia</taxon>
        <taxon>Myxococcales</taxon>
        <taxon>Cystobacterineae</taxon>
        <taxon>Archangiaceae</taxon>
        <taxon>Stigmatella</taxon>
    </lineage>
</organism>
<keyword evidence="2" id="KW-0677">Repeat</keyword>
<feature type="non-terminal residue" evidence="4">
    <location>
        <position position="1"/>
    </location>
</feature>
<dbReference type="RefSeq" id="WP_425441972.1">
    <property type="nucleotide sequence ID" value="NZ_FOIJ01000041.1"/>
</dbReference>
<keyword evidence="5" id="KW-1185">Reference proteome</keyword>
<feature type="domain" description="RCC1-like" evidence="3">
    <location>
        <begin position="4"/>
        <end position="350"/>
    </location>
</feature>
<keyword evidence="1" id="KW-0344">Guanine-nucleotide releasing factor</keyword>
<accession>A0A1I0LGQ8</accession>
<dbReference type="GO" id="GO:0005737">
    <property type="term" value="C:cytoplasm"/>
    <property type="evidence" value="ECO:0007669"/>
    <property type="project" value="TreeGrafter"/>
</dbReference>
<evidence type="ECO:0000259" key="3">
    <source>
        <dbReference type="Pfam" id="PF25390"/>
    </source>
</evidence>
<dbReference type="InterPro" id="IPR000408">
    <property type="entry name" value="Reg_chr_condens"/>
</dbReference>
<dbReference type="InterPro" id="IPR051553">
    <property type="entry name" value="Ran_GTPase-activating"/>
</dbReference>
<proteinExistence type="predicted"/>
<dbReference type="Gene3D" id="2.130.10.30">
    <property type="entry name" value="Regulator of chromosome condensation 1/beta-lactamase-inhibitor protein II"/>
    <property type="match status" value="2"/>
</dbReference>
<dbReference type="Proteomes" id="UP000199181">
    <property type="component" value="Unassembled WGS sequence"/>
</dbReference>
<gene>
    <name evidence="4" type="ORF">SAMN05443639_1412</name>
</gene>
<dbReference type="PANTHER" id="PTHR45982">
    <property type="entry name" value="REGULATOR OF CHROMOSOME CONDENSATION"/>
    <property type="match status" value="1"/>
</dbReference>
<evidence type="ECO:0000313" key="4">
    <source>
        <dbReference type="EMBL" id="SEU39323.1"/>
    </source>
</evidence>
<dbReference type="PANTHER" id="PTHR45982:SF1">
    <property type="entry name" value="REGULATOR OF CHROMOSOME CONDENSATION"/>
    <property type="match status" value="1"/>
</dbReference>
<dbReference type="Pfam" id="PF25390">
    <property type="entry name" value="WD40_RLD"/>
    <property type="match status" value="1"/>
</dbReference>
<dbReference type="GO" id="GO:0005085">
    <property type="term" value="F:guanyl-nucleotide exchange factor activity"/>
    <property type="evidence" value="ECO:0007669"/>
    <property type="project" value="TreeGrafter"/>
</dbReference>
<evidence type="ECO:0000313" key="5">
    <source>
        <dbReference type="Proteomes" id="UP000199181"/>
    </source>
</evidence>
<dbReference type="AlphaFoldDB" id="A0A1I0LGQ8"/>
<evidence type="ECO:0000256" key="1">
    <source>
        <dbReference type="ARBA" id="ARBA00022658"/>
    </source>
</evidence>
<evidence type="ECO:0000256" key="2">
    <source>
        <dbReference type="ARBA" id="ARBA00022737"/>
    </source>
</evidence>
<protein>
    <submittedName>
        <fullName evidence="4">Alpha-tubulin suppressor</fullName>
    </submittedName>
</protein>
<sequence>GTMRCWGYNNVGQLGYGNTFNIGDNEKPYVAGDVALVGTATKIVTGYSHTCALMDTGLVRCWGNNQYGQLGYNTTQHVGDGEAIASYGYVNVGGIVVKLAAGDNHTCALMDTGKVRCWGLNNSGQLGYGNTQNVGDNEQPWSVGDVNVGGTVKDIVAGWGHTCALMDTGKVRCWGYNGYGQLGYGHTNSIGDNELPMTAGDINVGGNVLQLSANYYATCALLTTGFVRCWGYNGYGQLGYGHTNTVSVPANAGDVSTGGKVLQVSAGLYHTCALLSSGGIKCWGHGAEGRLGYGNTSNQYAPPGPTVDLDGATAYQVTAGGNHTCALLSTGAARCWGASNYGQLGYGNTTHIGDNELPSTAGDIQVLAPTP</sequence>
<dbReference type="InterPro" id="IPR058923">
    <property type="entry name" value="RCC1-like_dom"/>
</dbReference>
<dbReference type="PRINTS" id="PR00633">
    <property type="entry name" value="RCCNDNSATION"/>
</dbReference>
<dbReference type="PROSITE" id="PS50012">
    <property type="entry name" value="RCC1_3"/>
    <property type="match status" value="6"/>
</dbReference>
<dbReference type="InterPro" id="IPR009091">
    <property type="entry name" value="RCC1/BLIP-II"/>
</dbReference>
<name>A0A1I0LGQ8_9BACT</name>
<dbReference type="SUPFAM" id="SSF50985">
    <property type="entry name" value="RCC1/BLIP-II"/>
    <property type="match status" value="1"/>
</dbReference>
<dbReference type="EMBL" id="FOIJ01000041">
    <property type="protein sequence ID" value="SEU39323.1"/>
    <property type="molecule type" value="Genomic_DNA"/>
</dbReference>